<keyword evidence="21" id="KW-0137">Centromere</keyword>
<dbReference type="InterPro" id="IPR031333">
    <property type="entry name" value="Daxx_N"/>
</dbReference>
<feature type="compositionally biased region" description="Acidic residues" evidence="23">
    <location>
        <begin position="474"/>
        <end position="489"/>
    </location>
</feature>
<evidence type="ECO:0000256" key="21">
    <source>
        <dbReference type="ARBA" id="ARBA00023328"/>
    </source>
</evidence>
<keyword evidence="15" id="KW-0156">Chromatin regulator</keyword>
<dbReference type="PANTHER" id="PTHR12766">
    <property type="entry name" value="DEATH DOMAIN-ASSOCIATED PROTEIN 6 DAXX"/>
    <property type="match status" value="1"/>
</dbReference>
<dbReference type="GO" id="GO:0016605">
    <property type="term" value="C:PML body"/>
    <property type="evidence" value="ECO:0000318"/>
    <property type="project" value="GO_Central"/>
</dbReference>
<feature type="compositionally biased region" description="Polar residues" evidence="23">
    <location>
        <begin position="624"/>
        <end position="634"/>
    </location>
</feature>
<accession>A0A3B3HQ20</accession>
<feature type="compositionally biased region" description="Basic and acidic residues" evidence="23">
    <location>
        <begin position="195"/>
        <end position="207"/>
    </location>
</feature>
<evidence type="ECO:0000256" key="5">
    <source>
        <dbReference type="ARBA" id="ARBA00004642"/>
    </source>
</evidence>
<dbReference type="GO" id="GO:0005737">
    <property type="term" value="C:cytoplasm"/>
    <property type="evidence" value="ECO:0007669"/>
    <property type="project" value="UniProtKB-SubCell"/>
</dbReference>
<dbReference type="InterPro" id="IPR046378">
    <property type="entry name" value="DAXX_histone-bd"/>
</dbReference>
<keyword evidence="27" id="KW-1185">Reference proteome</keyword>
<keyword evidence="11" id="KW-1017">Isopeptide bond</keyword>
<dbReference type="GO" id="GO:0003714">
    <property type="term" value="F:transcription corepressor activity"/>
    <property type="evidence" value="ECO:0000318"/>
    <property type="project" value="GO_Central"/>
</dbReference>
<dbReference type="InterPro" id="IPR046426">
    <property type="entry name" value="DAXX_histone-bd_sf"/>
</dbReference>
<evidence type="ECO:0000256" key="18">
    <source>
        <dbReference type="ARBA" id="ARBA00023163"/>
    </source>
</evidence>
<feature type="compositionally biased region" description="Low complexity" evidence="23">
    <location>
        <begin position="158"/>
        <end position="177"/>
    </location>
</feature>
<evidence type="ECO:0000256" key="8">
    <source>
        <dbReference type="ARBA" id="ARBA00022454"/>
    </source>
</evidence>
<keyword evidence="13" id="KW-0053">Apoptosis</keyword>
<evidence type="ECO:0000256" key="11">
    <source>
        <dbReference type="ARBA" id="ARBA00022499"/>
    </source>
</evidence>
<dbReference type="GO" id="GO:0003713">
    <property type="term" value="F:transcription coactivator activity"/>
    <property type="evidence" value="ECO:0000318"/>
    <property type="project" value="GO_Central"/>
</dbReference>
<keyword evidence="8" id="KW-0158">Chromosome</keyword>
<keyword evidence="17" id="KW-0175">Coiled coil</keyword>
<keyword evidence="14" id="KW-0832">Ubl conjugation</keyword>
<dbReference type="CDD" id="cd13150">
    <property type="entry name" value="DAXX_histone_binding"/>
    <property type="match status" value="1"/>
</dbReference>
<feature type="compositionally biased region" description="Acidic residues" evidence="23">
    <location>
        <begin position="442"/>
        <end position="459"/>
    </location>
</feature>
<feature type="compositionally biased region" description="Low complexity" evidence="23">
    <location>
        <begin position="663"/>
        <end position="673"/>
    </location>
</feature>
<dbReference type="Gene3D" id="1.20.58.2170">
    <property type="match status" value="1"/>
</dbReference>
<evidence type="ECO:0000256" key="2">
    <source>
        <dbReference type="ARBA" id="ARBA00004496"/>
    </source>
</evidence>
<feature type="region of interest" description="Disordered" evidence="23">
    <location>
        <begin position="413"/>
        <end position="687"/>
    </location>
</feature>
<evidence type="ECO:0000256" key="3">
    <source>
        <dbReference type="ARBA" id="ARBA00004584"/>
    </source>
</evidence>
<evidence type="ECO:0000256" key="9">
    <source>
        <dbReference type="ARBA" id="ARBA00022490"/>
    </source>
</evidence>
<proteinExistence type="inferred from homology"/>
<evidence type="ECO:0000259" key="24">
    <source>
        <dbReference type="Pfam" id="PF03344"/>
    </source>
</evidence>
<gene>
    <name evidence="26" type="primary">daxx</name>
</gene>
<evidence type="ECO:0000256" key="1">
    <source>
        <dbReference type="ARBA" id="ARBA00004322"/>
    </source>
</evidence>
<dbReference type="Proteomes" id="UP000001038">
    <property type="component" value="Chromosome 11"/>
</dbReference>
<dbReference type="GO" id="GO:0000775">
    <property type="term" value="C:chromosome, centromeric region"/>
    <property type="evidence" value="ECO:0007669"/>
    <property type="project" value="UniProtKB-SubCell"/>
</dbReference>
<feature type="compositionally biased region" description="Polar residues" evidence="23">
    <location>
        <begin position="513"/>
        <end position="539"/>
    </location>
</feature>
<dbReference type="InParanoid" id="A0A3B3HQ20"/>
<dbReference type="Pfam" id="PF20920">
    <property type="entry name" value="DAXX_hist_bd"/>
    <property type="match status" value="1"/>
</dbReference>
<protein>
    <recommendedName>
        <fullName evidence="7">Death domain-associated protein 6</fullName>
    </recommendedName>
    <alternativeName>
        <fullName evidence="22">Daxx</fullName>
    </alternativeName>
</protein>
<dbReference type="AlphaFoldDB" id="A0A3B3HQ20"/>
<dbReference type="STRING" id="8090.ENSORLP00000033835"/>
<evidence type="ECO:0000256" key="13">
    <source>
        <dbReference type="ARBA" id="ARBA00022703"/>
    </source>
</evidence>
<feature type="domain" description="Daxx histone-binding" evidence="25">
    <location>
        <begin position="324"/>
        <end position="409"/>
    </location>
</feature>
<evidence type="ECO:0000256" key="4">
    <source>
        <dbReference type="ARBA" id="ARBA00004604"/>
    </source>
</evidence>
<keyword evidence="10" id="KW-0678">Repressor</keyword>
<dbReference type="GO" id="GO:0005730">
    <property type="term" value="C:nucleolus"/>
    <property type="evidence" value="ECO:0007669"/>
    <property type="project" value="UniProtKB-SubCell"/>
</dbReference>
<dbReference type="Ensembl" id="ENSORLT00000042430.1">
    <property type="protein sequence ID" value="ENSORLP00000033835.1"/>
    <property type="gene ID" value="ENSORLG00000006837.2"/>
</dbReference>
<dbReference type="GO" id="GO:0045892">
    <property type="term" value="P:negative regulation of DNA-templated transcription"/>
    <property type="evidence" value="ECO:0000318"/>
    <property type="project" value="GO_Central"/>
</dbReference>
<feature type="compositionally biased region" description="Polar residues" evidence="23">
    <location>
        <begin position="599"/>
        <end position="613"/>
    </location>
</feature>
<keyword evidence="12" id="KW-0597">Phosphoprotein</keyword>
<keyword evidence="16" id="KW-0805">Transcription regulation</keyword>
<evidence type="ECO:0000256" key="14">
    <source>
        <dbReference type="ARBA" id="ARBA00022843"/>
    </source>
</evidence>
<evidence type="ECO:0000256" key="16">
    <source>
        <dbReference type="ARBA" id="ARBA00023015"/>
    </source>
</evidence>
<feature type="compositionally biased region" description="Polar residues" evidence="23">
    <location>
        <begin position="556"/>
        <end position="568"/>
    </location>
</feature>
<dbReference type="GeneTree" id="ENSGT00390000009448"/>
<sequence length="729" mass="81918">MAVAPASMGDEIIVLDEDNEDSPQPSFSATTPSSDHGSRNALPPKGQHLVAVHAAMSPSHQVSGKKEAQGLLAENQKLFSEFVEHCSAQTKECPEVLEYLQLKHSKTCPEFLSSVEFRNTLKGCLTRAQNNRSKTFVFINELCTVLKQHRDKRRLTLSKAAPSTSTSASVQSTSVPPNSEKRSDEEQPSTSGVQEDNKEQDQKEEKRAKRASRKQIAYLENLLKVYNDEIFRLQQTELSLNDLEAEDSIYIQEHKLKRKLMKIYEKLCELKGCNTLTGRAIEERIEYKSTRYPEINKRIQRFINSPEVQKNPPDYQDILQQVLRANERHNLCLSKSHLNQIAQEAFRETGDLLQRRRLNDMFYNFGSHLTDNYKPTADPALSDSSLQQKLRSNREVAMSRLEEVITKYAVKQEDVEEQERLRRQGKDVANKEVKTKGTNGVVEEEEEEEEDDEEDESSDPDIKDEIEASTQQDGPDDEEEEDGNEAENEGDIKEEQTYDQSPDMFADEEEPITNGSPASDETKSQISPISDLSLPQSPAHSEPAQAGDDQALVNGNADQPQEPTGSSHSTEEPSGRCWVSGEKPSSGQQTVAVGKRDAQTTNGTAPLSSTRATRAQKRKREETTPQNPKKTNLIINHDSEADIPLDMGVCTSPHHEESFRAATPPKSRGRSSPSTPPPKKNKVERKQHQLFDNVPLYKTKTLCFLSLIKFFFSLVKGTFCGLIAFLCSH</sequence>
<dbReference type="InterPro" id="IPR038298">
    <property type="entry name" value="Daxx_N_sf"/>
</dbReference>
<keyword evidence="18" id="KW-0804">Transcription</keyword>
<dbReference type="Bgee" id="ENSORLG00000006837">
    <property type="expression patterns" value="Expressed in blastula and 14 other cell types or tissues"/>
</dbReference>
<dbReference type="GO" id="GO:0006334">
    <property type="term" value="P:nucleosome assembly"/>
    <property type="evidence" value="ECO:0000318"/>
    <property type="project" value="GO_Central"/>
</dbReference>
<reference evidence="26" key="3">
    <citation type="submission" date="2025-09" db="UniProtKB">
        <authorList>
            <consortium name="Ensembl"/>
        </authorList>
    </citation>
    <scope>IDENTIFICATION</scope>
    <source>
        <strain evidence="26">Hd-rR</strain>
    </source>
</reference>
<evidence type="ECO:0000256" key="7">
    <source>
        <dbReference type="ARBA" id="ARBA00019298"/>
    </source>
</evidence>
<dbReference type="GO" id="GO:0042393">
    <property type="term" value="F:histone binding"/>
    <property type="evidence" value="ECO:0000318"/>
    <property type="project" value="GO_Central"/>
</dbReference>
<feature type="compositionally biased region" description="Polar residues" evidence="23">
    <location>
        <begin position="22"/>
        <end position="35"/>
    </location>
</feature>
<keyword evidence="20" id="KW-0539">Nucleus</keyword>
<dbReference type="GO" id="GO:0042981">
    <property type="term" value="P:regulation of apoptotic process"/>
    <property type="evidence" value="ECO:0000318"/>
    <property type="project" value="GO_Central"/>
</dbReference>
<dbReference type="Gene3D" id="1.10.8.810">
    <property type="entry name" value="Daxx helical bundle domain"/>
    <property type="match status" value="1"/>
</dbReference>
<reference evidence="26 27" key="1">
    <citation type="journal article" date="2007" name="Nature">
        <title>The medaka draft genome and insights into vertebrate genome evolution.</title>
        <authorList>
            <person name="Kasahara M."/>
            <person name="Naruse K."/>
            <person name="Sasaki S."/>
            <person name="Nakatani Y."/>
            <person name="Qu W."/>
            <person name="Ahsan B."/>
            <person name="Yamada T."/>
            <person name="Nagayasu Y."/>
            <person name="Doi K."/>
            <person name="Kasai Y."/>
            <person name="Jindo T."/>
            <person name="Kobayashi D."/>
            <person name="Shimada A."/>
            <person name="Toyoda A."/>
            <person name="Kuroki Y."/>
            <person name="Fujiyama A."/>
            <person name="Sasaki T."/>
            <person name="Shimizu A."/>
            <person name="Asakawa S."/>
            <person name="Shimizu N."/>
            <person name="Hashimoto S."/>
            <person name="Yang J."/>
            <person name="Lee Y."/>
            <person name="Matsushima K."/>
            <person name="Sugano S."/>
            <person name="Sakaizumi M."/>
            <person name="Narita T."/>
            <person name="Ohishi K."/>
            <person name="Haga S."/>
            <person name="Ohta F."/>
            <person name="Nomoto H."/>
            <person name="Nogata K."/>
            <person name="Morishita T."/>
            <person name="Endo T."/>
            <person name="Shin-I T."/>
            <person name="Takeda H."/>
            <person name="Morishita S."/>
            <person name="Kohara Y."/>
        </authorList>
    </citation>
    <scope>NUCLEOTIDE SEQUENCE [LARGE SCALE GENOMIC DNA]</scope>
    <source>
        <strain evidence="26 27">Hd-rR</strain>
    </source>
</reference>
<dbReference type="GO" id="GO:0006915">
    <property type="term" value="P:apoptotic process"/>
    <property type="evidence" value="ECO:0007669"/>
    <property type="project" value="UniProtKB-KW"/>
</dbReference>
<feature type="compositionally biased region" description="Basic and acidic residues" evidence="23">
    <location>
        <begin position="413"/>
        <end position="435"/>
    </location>
</feature>
<evidence type="ECO:0000256" key="15">
    <source>
        <dbReference type="ARBA" id="ARBA00022853"/>
    </source>
</evidence>
<dbReference type="PANTHER" id="PTHR12766:SF7">
    <property type="entry name" value="DEATH DOMAIN-ASSOCIATED PROTEIN 6"/>
    <property type="match status" value="1"/>
</dbReference>
<evidence type="ECO:0000256" key="23">
    <source>
        <dbReference type="SAM" id="MobiDB-lite"/>
    </source>
</evidence>
<evidence type="ECO:0000259" key="25">
    <source>
        <dbReference type="Pfam" id="PF20920"/>
    </source>
</evidence>
<reference evidence="26" key="2">
    <citation type="submission" date="2025-08" db="UniProtKB">
        <authorList>
            <consortium name="Ensembl"/>
        </authorList>
    </citation>
    <scope>IDENTIFICATION</scope>
    <source>
        <strain evidence="26">Hd-rR</strain>
    </source>
</reference>
<evidence type="ECO:0000256" key="19">
    <source>
        <dbReference type="ARBA" id="ARBA00023186"/>
    </source>
</evidence>
<organism evidence="26 27">
    <name type="scientific">Oryzias latipes</name>
    <name type="common">Japanese rice fish</name>
    <name type="synonym">Japanese killifish</name>
    <dbReference type="NCBI Taxonomy" id="8090"/>
    <lineage>
        <taxon>Eukaryota</taxon>
        <taxon>Metazoa</taxon>
        <taxon>Chordata</taxon>
        <taxon>Craniata</taxon>
        <taxon>Vertebrata</taxon>
        <taxon>Euteleostomi</taxon>
        <taxon>Actinopterygii</taxon>
        <taxon>Neopterygii</taxon>
        <taxon>Teleostei</taxon>
        <taxon>Neoteleostei</taxon>
        <taxon>Acanthomorphata</taxon>
        <taxon>Ovalentaria</taxon>
        <taxon>Atherinomorphae</taxon>
        <taxon>Beloniformes</taxon>
        <taxon>Adrianichthyidae</taxon>
        <taxon>Oryziinae</taxon>
        <taxon>Oryzias</taxon>
    </lineage>
</organism>
<evidence type="ECO:0000256" key="22">
    <source>
        <dbReference type="ARBA" id="ARBA00029641"/>
    </source>
</evidence>
<dbReference type="GO" id="GO:0005634">
    <property type="term" value="C:nucleus"/>
    <property type="evidence" value="ECO:0000318"/>
    <property type="project" value="GO_Central"/>
</dbReference>
<evidence type="ECO:0000313" key="27">
    <source>
        <dbReference type="Proteomes" id="UP000001038"/>
    </source>
</evidence>
<evidence type="ECO:0000256" key="12">
    <source>
        <dbReference type="ARBA" id="ARBA00022553"/>
    </source>
</evidence>
<comment type="subcellular location">
    <subcellularLocation>
        <location evidence="3">Chromosome</location>
        <location evidence="3">Centromere</location>
    </subcellularLocation>
    <subcellularLocation>
        <location evidence="2">Cytoplasm</location>
    </subcellularLocation>
    <subcellularLocation>
        <location evidence="1">Nucleus</location>
        <location evidence="1">PML body</location>
    </subcellularLocation>
    <subcellularLocation>
        <location evidence="4">Nucleus</location>
        <location evidence="4">Nucleolus</location>
    </subcellularLocation>
    <subcellularLocation>
        <location evidence="5">Nucleus</location>
        <location evidence="5">Nucleoplasm</location>
    </subcellularLocation>
</comment>
<feature type="region of interest" description="Disordered" evidence="23">
    <location>
        <begin position="1"/>
        <end position="44"/>
    </location>
</feature>
<feature type="domain" description="Daxx N-terminal Rassf1C-interacting" evidence="24">
    <location>
        <begin position="63"/>
        <end position="157"/>
    </location>
</feature>
<evidence type="ECO:0000256" key="20">
    <source>
        <dbReference type="ARBA" id="ARBA00023242"/>
    </source>
</evidence>
<keyword evidence="9" id="KW-0963">Cytoplasm</keyword>
<feature type="region of interest" description="Disordered" evidence="23">
    <location>
        <begin position="157"/>
        <end position="211"/>
    </location>
</feature>
<evidence type="ECO:0000313" key="26">
    <source>
        <dbReference type="Ensembl" id="ENSORLP00000033835.1"/>
    </source>
</evidence>
<evidence type="ECO:0000256" key="6">
    <source>
        <dbReference type="ARBA" id="ARBA00008592"/>
    </source>
</evidence>
<name>A0A3B3HQ20_ORYLA</name>
<dbReference type="CDD" id="cd13151">
    <property type="entry name" value="DAXX_helical_bundle"/>
    <property type="match status" value="1"/>
</dbReference>
<dbReference type="FunFam" id="1.20.58.2170:FF:000001">
    <property type="entry name" value="Death domain-associated protein 6"/>
    <property type="match status" value="1"/>
</dbReference>
<dbReference type="GO" id="GO:0050681">
    <property type="term" value="F:nuclear androgen receptor binding"/>
    <property type="evidence" value="ECO:0000318"/>
    <property type="project" value="GO_Central"/>
</dbReference>
<dbReference type="Pfam" id="PF03344">
    <property type="entry name" value="Daxx"/>
    <property type="match status" value="1"/>
</dbReference>
<evidence type="ECO:0000256" key="10">
    <source>
        <dbReference type="ARBA" id="ARBA00022491"/>
    </source>
</evidence>
<dbReference type="FunFam" id="1.10.8.810:FF:000001">
    <property type="entry name" value="Death domain-associated protein 6"/>
    <property type="match status" value="1"/>
</dbReference>
<keyword evidence="19" id="KW-0143">Chaperone</keyword>
<evidence type="ECO:0000256" key="17">
    <source>
        <dbReference type="ARBA" id="ARBA00023054"/>
    </source>
</evidence>
<comment type="similarity">
    <text evidence="6">Belongs to the DAXX family.</text>
</comment>